<name>A0AAF0YG14_9TREE</name>
<feature type="signal peptide" evidence="1">
    <location>
        <begin position="1"/>
        <end position="20"/>
    </location>
</feature>
<dbReference type="Proteomes" id="UP000827549">
    <property type="component" value="Chromosome 7"/>
</dbReference>
<dbReference type="RefSeq" id="XP_062631949.1">
    <property type="nucleotide sequence ID" value="XM_062775965.1"/>
</dbReference>
<reference evidence="2" key="1">
    <citation type="submission" date="2023-10" db="EMBL/GenBank/DDBJ databases">
        <authorList>
            <person name="Noh H."/>
        </authorList>
    </citation>
    <scope>NUCLEOTIDE SEQUENCE</scope>
    <source>
        <strain evidence="2">DUCC4014</strain>
    </source>
</reference>
<evidence type="ECO:0000313" key="2">
    <source>
        <dbReference type="EMBL" id="WOO85923.1"/>
    </source>
</evidence>
<evidence type="ECO:0000256" key="1">
    <source>
        <dbReference type="SAM" id="SignalP"/>
    </source>
</evidence>
<accession>A0AAF0YG14</accession>
<keyword evidence="3" id="KW-1185">Reference proteome</keyword>
<sequence>MLFKSLLAAALLSTSALALAAPDAPAERLVAAHALEARDAAPAPEADVAAEALADAHVLERDNAPDVIKRQSSSYGCDPGYVQCPNDSIHCAKIGYICCPGTIYSCPAGTTCTGGLTCKRGGGSNADIMGIPAAMAFAAGAAAYLL</sequence>
<protein>
    <recommendedName>
        <fullName evidence="4">Granulins domain-containing protein</fullName>
    </recommendedName>
</protein>
<evidence type="ECO:0008006" key="4">
    <source>
        <dbReference type="Google" id="ProtNLM"/>
    </source>
</evidence>
<dbReference type="EMBL" id="CP086720">
    <property type="protein sequence ID" value="WOO85923.1"/>
    <property type="molecule type" value="Genomic_DNA"/>
</dbReference>
<feature type="chain" id="PRO_5041973101" description="Granulins domain-containing protein" evidence="1">
    <location>
        <begin position="21"/>
        <end position="146"/>
    </location>
</feature>
<keyword evidence="1" id="KW-0732">Signal</keyword>
<proteinExistence type="predicted"/>
<evidence type="ECO:0000313" key="3">
    <source>
        <dbReference type="Proteomes" id="UP000827549"/>
    </source>
</evidence>
<gene>
    <name evidence="2" type="ORF">LOC62_07G009409</name>
</gene>
<organism evidence="2 3">
    <name type="scientific">Vanrija pseudolonga</name>
    <dbReference type="NCBI Taxonomy" id="143232"/>
    <lineage>
        <taxon>Eukaryota</taxon>
        <taxon>Fungi</taxon>
        <taxon>Dikarya</taxon>
        <taxon>Basidiomycota</taxon>
        <taxon>Agaricomycotina</taxon>
        <taxon>Tremellomycetes</taxon>
        <taxon>Trichosporonales</taxon>
        <taxon>Trichosporonaceae</taxon>
        <taxon>Vanrija</taxon>
    </lineage>
</organism>
<dbReference type="AlphaFoldDB" id="A0AAF0YG14"/>
<dbReference type="GeneID" id="87812571"/>